<evidence type="ECO:0000259" key="1">
    <source>
        <dbReference type="Pfam" id="PF13456"/>
    </source>
</evidence>
<keyword evidence="3" id="KW-1185">Reference proteome</keyword>
<gene>
    <name evidence="2" type="ORF">RJ641_022189</name>
</gene>
<evidence type="ECO:0000313" key="2">
    <source>
        <dbReference type="EMBL" id="KAK6912588.1"/>
    </source>
</evidence>
<feature type="domain" description="RNase H type-1" evidence="1">
    <location>
        <begin position="25"/>
        <end position="101"/>
    </location>
</feature>
<dbReference type="Pfam" id="PF13456">
    <property type="entry name" value="RVT_3"/>
    <property type="match status" value="1"/>
</dbReference>
<accession>A0AAN8YWV2</accession>
<dbReference type="InterPro" id="IPR012337">
    <property type="entry name" value="RNaseH-like_sf"/>
</dbReference>
<evidence type="ECO:0000313" key="3">
    <source>
        <dbReference type="Proteomes" id="UP001370490"/>
    </source>
</evidence>
<protein>
    <submittedName>
        <fullName evidence="2">Ribonuclease H domain</fullName>
    </submittedName>
</protein>
<dbReference type="GO" id="GO:0003676">
    <property type="term" value="F:nucleic acid binding"/>
    <property type="evidence" value="ECO:0007669"/>
    <property type="project" value="InterPro"/>
</dbReference>
<sequence length="104" mass="11543">METKLTNSPKWVSWIPPYVGFIKLNTDGSVNRASSLAAIGGILRNDKREWLFGFSMNVGSSSVFAAKLWGVWERLKLSTKHNLYGTKLEVDSSIVVQVLQKGVS</sequence>
<dbReference type="InterPro" id="IPR002156">
    <property type="entry name" value="RNaseH_domain"/>
</dbReference>
<dbReference type="CDD" id="cd06222">
    <property type="entry name" value="RNase_H_like"/>
    <property type="match status" value="1"/>
</dbReference>
<dbReference type="GO" id="GO:0004523">
    <property type="term" value="F:RNA-DNA hybrid ribonuclease activity"/>
    <property type="evidence" value="ECO:0007669"/>
    <property type="project" value="InterPro"/>
</dbReference>
<reference evidence="2 3" key="1">
    <citation type="submission" date="2023-12" db="EMBL/GenBank/DDBJ databases">
        <title>A high-quality genome assembly for Dillenia turbinata (Dilleniales).</title>
        <authorList>
            <person name="Chanderbali A."/>
        </authorList>
    </citation>
    <scope>NUCLEOTIDE SEQUENCE [LARGE SCALE GENOMIC DNA]</scope>
    <source>
        <strain evidence="2">LSX21</strain>
        <tissue evidence="2">Leaf</tissue>
    </source>
</reference>
<name>A0AAN8YWV2_9MAGN</name>
<dbReference type="PANTHER" id="PTHR47723">
    <property type="entry name" value="OS05G0353850 PROTEIN"/>
    <property type="match status" value="1"/>
</dbReference>
<dbReference type="InterPro" id="IPR044730">
    <property type="entry name" value="RNase_H-like_dom_plant"/>
</dbReference>
<comment type="caution">
    <text evidence="2">The sequence shown here is derived from an EMBL/GenBank/DDBJ whole genome shotgun (WGS) entry which is preliminary data.</text>
</comment>
<dbReference type="Proteomes" id="UP001370490">
    <property type="component" value="Unassembled WGS sequence"/>
</dbReference>
<dbReference type="AlphaFoldDB" id="A0AAN8YWV2"/>
<organism evidence="2 3">
    <name type="scientific">Dillenia turbinata</name>
    <dbReference type="NCBI Taxonomy" id="194707"/>
    <lineage>
        <taxon>Eukaryota</taxon>
        <taxon>Viridiplantae</taxon>
        <taxon>Streptophyta</taxon>
        <taxon>Embryophyta</taxon>
        <taxon>Tracheophyta</taxon>
        <taxon>Spermatophyta</taxon>
        <taxon>Magnoliopsida</taxon>
        <taxon>eudicotyledons</taxon>
        <taxon>Gunneridae</taxon>
        <taxon>Pentapetalae</taxon>
        <taxon>Dilleniales</taxon>
        <taxon>Dilleniaceae</taxon>
        <taxon>Dillenia</taxon>
    </lineage>
</organism>
<dbReference type="InterPro" id="IPR053151">
    <property type="entry name" value="RNase_H-like"/>
</dbReference>
<dbReference type="Gene3D" id="3.30.420.10">
    <property type="entry name" value="Ribonuclease H-like superfamily/Ribonuclease H"/>
    <property type="match status" value="1"/>
</dbReference>
<dbReference type="InterPro" id="IPR036397">
    <property type="entry name" value="RNaseH_sf"/>
</dbReference>
<dbReference type="PANTHER" id="PTHR47723:SF13">
    <property type="entry name" value="PUTATIVE-RELATED"/>
    <property type="match status" value="1"/>
</dbReference>
<dbReference type="SUPFAM" id="SSF53098">
    <property type="entry name" value="Ribonuclease H-like"/>
    <property type="match status" value="1"/>
</dbReference>
<proteinExistence type="predicted"/>
<dbReference type="EMBL" id="JBAMMX010000027">
    <property type="protein sequence ID" value="KAK6912588.1"/>
    <property type="molecule type" value="Genomic_DNA"/>
</dbReference>